<name>A0AAW1ND49_SAPOF</name>
<comment type="caution">
    <text evidence="2">The sequence shown here is derived from an EMBL/GenBank/DDBJ whole genome shotgun (WGS) entry which is preliminary data.</text>
</comment>
<dbReference type="Proteomes" id="UP001443914">
    <property type="component" value="Unassembled WGS sequence"/>
</dbReference>
<evidence type="ECO:0000313" key="3">
    <source>
        <dbReference type="Proteomes" id="UP001443914"/>
    </source>
</evidence>
<evidence type="ECO:0000259" key="1">
    <source>
        <dbReference type="Pfam" id="PF04859"/>
    </source>
</evidence>
<gene>
    <name evidence="2" type="ORF">RND81_01G110100</name>
</gene>
<dbReference type="InterPro" id="IPR006943">
    <property type="entry name" value="DUF641_pln"/>
</dbReference>
<keyword evidence="3" id="KW-1185">Reference proteome</keyword>
<accession>A0AAW1ND49</accession>
<proteinExistence type="predicted"/>
<dbReference type="Pfam" id="PF04859">
    <property type="entry name" value="DUF641"/>
    <property type="match status" value="1"/>
</dbReference>
<dbReference type="AlphaFoldDB" id="A0AAW1ND49"/>
<protein>
    <recommendedName>
        <fullName evidence="1">DUF641 domain-containing protein</fullName>
    </recommendedName>
</protein>
<organism evidence="2 3">
    <name type="scientific">Saponaria officinalis</name>
    <name type="common">Common soapwort</name>
    <name type="synonym">Lychnis saponaria</name>
    <dbReference type="NCBI Taxonomy" id="3572"/>
    <lineage>
        <taxon>Eukaryota</taxon>
        <taxon>Viridiplantae</taxon>
        <taxon>Streptophyta</taxon>
        <taxon>Embryophyta</taxon>
        <taxon>Tracheophyta</taxon>
        <taxon>Spermatophyta</taxon>
        <taxon>Magnoliopsida</taxon>
        <taxon>eudicotyledons</taxon>
        <taxon>Gunneridae</taxon>
        <taxon>Pentapetalae</taxon>
        <taxon>Caryophyllales</taxon>
        <taxon>Caryophyllaceae</taxon>
        <taxon>Caryophylleae</taxon>
        <taxon>Saponaria</taxon>
    </lineage>
</organism>
<feature type="domain" description="DUF641" evidence="1">
    <location>
        <begin position="32"/>
        <end position="62"/>
    </location>
</feature>
<reference evidence="2" key="1">
    <citation type="submission" date="2024-03" db="EMBL/GenBank/DDBJ databases">
        <title>WGS assembly of Saponaria officinalis var. Norfolk2.</title>
        <authorList>
            <person name="Jenkins J."/>
            <person name="Shu S."/>
            <person name="Grimwood J."/>
            <person name="Barry K."/>
            <person name="Goodstein D."/>
            <person name="Schmutz J."/>
            <person name="Leebens-Mack J."/>
            <person name="Osbourn A."/>
        </authorList>
    </citation>
    <scope>NUCLEOTIDE SEQUENCE [LARGE SCALE GENOMIC DNA]</scope>
    <source>
        <strain evidence="2">JIC</strain>
    </source>
</reference>
<evidence type="ECO:0000313" key="2">
    <source>
        <dbReference type="EMBL" id="KAK9756623.1"/>
    </source>
</evidence>
<dbReference type="EMBL" id="JBDFQZ010000001">
    <property type="protein sequence ID" value="KAK9756623.1"/>
    <property type="molecule type" value="Genomic_DNA"/>
</dbReference>
<sequence>MLPAEFIESQICENNSKKIHPQPMEEAMNHNIEAINSLISKLFTNISSLKTAYIQLQAAHTPL</sequence>